<evidence type="ECO:0000313" key="2">
    <source>
        <dbReference type="EMBL" id="AGA66966.1"/>
    </source>
</evidence>
<feature type="transmembrane region" description="Helical" evidence="1">
    <location>
        <begin position="7"/>
        <end position="28"/>
    </location>
</feature>
<accession>A0A3B6VM60</accession>
<gene>
    <name evidence="2" type="ORF">BPP43_08895</name>
</gene>
<feature type="transmembrane region" description="Helical" evidence="1">
    <location>
        <begin position="87"/>
        <end position="112"/>
    </location>
</feature>
<dbReference type="RefSeq" id="WP_014932051.1">
    <property type="nucleotide sequence ID" value="NC_019908.1"/>
</dbReference>
<keyword evidence="3" id="KW-1185">Reference proteome</keyword>
<dbReference type="EMBL" id="CP002873">
    <property type="protein sequence ID" value="AGA66966.1"/>
    <property type="molecule type" value="Genomic_DNA"/>
</dbReference>
<evidence type="ECO:0000256" key="1">
    <source>
        <dbReference type="SAM" id="Phobius"/>
    </source>
</evidence>
<dbReference type="AlphaFoldDB" id="A0A3B6VM60"/>
<name>A0A3B6VM60_BRAPL</name>
<evidence type="ECO:0000313" key="3">
    <source>
        <dbReference type="Proteomes" id="UP000010793"/>
    </source>
</evidence>
<sequence>MKNKITFLICIIFIAIVLKLLTLSPKFIENFYSRKAYKVISGSIGKVTSNFSFSIAEILLFIFIILILLFFVFSIKKIIFGQEKLKLIFNFLYVVVCIAIIIYIVFMSVWGLNYYRFPLINNYQNYFFENNNITDEEAYNKLYSLAELLIKDLNDLQTKMKYETSINTNYQALNRMVESEYNKVFEEFPYLEMYYSRTKPIKISKLFLRLQITGIYSPFTSEANVNTLIPYTSMPYTIAHEMAHKIGIAYEDEANFIAYLACSKHSDLFIQYSGAFEALLYVLSELNRDENYAMLISNLNEKTKEEIRYNYEFWNQYRGQLSNISHKVNDTYLKANNQIHGIKSYSRVVKLLIYYNMSKGFLQ</sequence>
<organism evidence="2 3">
    <name type="scientific">Brachyspira pilosicoli P43/6/78</name>
    <dbReference type="NCBI Taxonomy" id="1042417"/>
    <lineage>
        <taxon>Bacteria</taxon>
        <taxon>Pseudomonadati</taxon>
        <taxon>Spirochaetota</taxon>
        <taxon>Spirochaetia</taxon>
        <taxon>Brachyspirales</taxon>
        <taxon>Brachyspiraceae</taxon>
        <taxon>Brachyspira</taxon>
    </lineage>
</organism>
<keyword evidence="1" id="KW-1133">Transmembrane helix</keyword>
<dbReference type="Proteomes" id="UP000010793">
    <property type="component" value="Chromosome"/>
</dbReference>
<reference evidence="2 3" key="1">
    <citation type="journal article" date="2013" name="Genome Announc.">
        <title>Complete Genome Sequence of the Porcine Strain Brachyspira pilosicoli P43/6/78(T.).</title>
        <authorList>
            <person name="Lin C."/>
            <person name="den Bakker H.C."/>
            <person name="Suzuki H."/>
            <person name="Lefebure T."/>
            <person name="Ponnala L."/>
            <person name="Sun Q."/>
            <person name="Stanhope M.J."/>
            <person name="Wiedmann M."/>
            <person name="Duhamel G.E."/>
        </authorList>
    </citation>
    <scope>NUCLEOTIDE SEQUENCE [LARGE SCALE GENOMIC DNA]</scope>
    <source>
        <strain evidence="2 3">P43/6/78</strain>
    </source>
</reference>
<protein>
    <recommendedName>
        <fullName evidence="4">DUF3810 domain-containing protein</fullName>
    </recommendedName>
</protein>
<evidence type="ECO:0008006" key="4">
    <source>
        <dbReference type="Google" id="ProtNLM"/>
    </source>
</evidence>
<dbReference type="Pfam" id="PF12725">
    <property type="entry name" value="DUF3810"/>
    <property type="match status" value="1"/>
</dbReference>
<keyword evidence="1" id="KW-0472">Membrane</keyword>
<keyword evidence="1" id="KW-0812">Transmembrane</keyword>
<feature type="transmembrane region" description="Helical" evidence="1">
    <location>
        <begin position="51"/>
        <end position="75"/>
    </location>
</feature>
<dbReference type="KEGG" id="bpip:BPP43_08895"/>
<dbReference type="InterPro" id="IPR024294">
    <property type="entry name" value="DUF3810"/>
</dbReference>
<proteinExistence type="predicted"/>